<evidence type="ECO:0000256" key="3">
    <source>
        <dbReference type="ARBA" id="ARBA00012756"/>
    </source>
</evidence>
<dbReference type="InterPro" id="IPR017853">
    <property type="entry name" value="GH"/>
</dbReference>
<keyword evidence="7" id="KW-1185">Reference proteome</keyword>
<dbReference type="InterPro" id="IPR031330">
    <property type="entry name" value="Gly_Hdrlase_35_cat"/>
</dbReference>
<evidence type="ECO:0000259" key="5">
    <source>
        <dbReference type="Pfam" id="PF01301"/>
    </source>
</evidence>
<evidence type="ECO:0000313" key="7">
    <source>
        <dbReference type="Proteomes" id="UP001472677"/>
    </source>
</evidence>
<dbReference type="EC" id="3.2.1.23" evidence="3"/>
<evidence type="ECO:0000313" key="6">
    <source>
        <dbReference type="EMBL" id="KAK8552416.1"/>
    </source>
</evidence>
<feature type="signal peptide" evidence="4">
    <location>
        <begin position="1"/>
        <end position="22"/>
    </location>
</feature>
<feature type="domain" description="Glycoside hydrolase 35 catalytic" evidence="5">
    <location>
        <begin position="31"/>
        <end position="115"/>
    </location>
</feature>
<accession>A0ABR2E5W2</accession>
<feature type="chain" id="PRO_5046894197" description="beta-galactosidase" evidence="4">
    <location>
        <begin position="23"/>
        <end position="195"/>
    </location>
</feature>
<dbReference type="InterPro" id="IPR001944">
    <property type="entry name" value="Glycoside_Hdrlase_35"/>
</dbReference>
<name>A0ABR2E5W2_9ROSI</name>
<dbReference type="Pfam" id="PF01301">
    <property type="entry name" value="Glyco_hydro_35"/>
    <property type="match status" value="1"/>
</dbReference>
<dbReference type="Proteomes" id="UP001472677">
    <property type="component" value="Unassembled WGS sequence"/>
</dbReference>
<comment type="similarity">
    <text evidence="2">Belongs to the glycosyl hydrolase 35 family.</text>
</comment>
<sequence>MEKRLVLGLGLGFVALFLVVEGGEVSYDGRSLIIHGQRNLFFSASIHYPRSTPEMWASLISKAKKGGIDVIQTYVFWNLHEPVKGQYDFSGRADIVRFIKEIQAQGLYASLRIGPVKKQVEYEGVGIDFNSPEQLFVKDLFLLVIGDKLETKVPSMFEPSDLGQELRLLVLVKGRLVNANQGPTRVASAEGIAQG</sequence>
<protein>
    <recommendedName>
        <fullName evidence="3">beta-galactosidase</fullName>
        <ecNumber evidence="3">3.2.1.23</ecNumber>
    </recommendedName>
</protein>
<comment type="catalytic activity">
    <reaction evidence="1">
        <text>Hydrolysis of terminal non-reducing beta-D-galactose residues in beta-D-galactosides.</text>
        <dbReference type="EC" id="3.2.1.23"/>
    </reaction>
</comment>
<dbReference type="PANTHER" id="PTHR23421">
    <property type="entry name" value="BETA-GALACTOSIDASE RELATED"/>
    <property type="match status" value="1"/>
</dbReference>
<gene>
    <name evidence="6" type="ORF">V6N12_041011</name>
</gene>
<organism evidence="6 7">
    <name type="scientific">Hibiscus sabdariffa</name>
    <name type="common">roselle</name>
    <dbReference type="NCBI Taxonomy" id="183260"/>
    <lineage>
        <taxon>Eukaryota</taxon>
        <taxon>Viridiplantae</taxon>
        <taxon>Streptophyta</taxon>
        <taxon>Embryophyta</taxon>
        <taxon>Tracheophyta</taxon>
        <taxon>Spermatophyta</taxon>
        <taxon>Magnoliopsida</taxon>
        <taxon>eudicotyledons</taxon>
        <taxon>Gunneridae</taxon>
        <taxon>Pentapetalae</taxon>
        <taxon>rosids</taxon>
        <taxon>malvids</taxon>
        <taxon>Malvales</taxon>
        <taxon>Malvaceae</taxon>
        <taxon>Malvoideae</taxon>
        <taxon>Hibiscus</taxon>
    </lineage>
</organism>
<evidence type="ECO:0000256" key="4">
    <source>
        <dbReference type="SAM" id="SignalP"/>
    </source>
</evidence>
<dbReference type="Gene3D" id="3.20.20.80">
    <property type="entry name" value="Glycosidases"/>
    <property type="match status" value="1"/>
</dbReference>
<evidence type="ECO:0000256" key="1">
    <source>
        <dbReference type="ARBA" id="ARBA00001412"/>
    </source>
</evidence>
<dbReference type="EMBL" id="JBBPBM010000020">
    <property type="protein sequence ID" value="KAK8552416.1"/>
    <property type="molecule type" value="Genomic_DNA"/>
</dbReference>
<evidence type="ECO:0000256" key="2">
    <source>
        <dbReference type="ARBA" id="ARBA00009809"/>
    </source>
</evidence>
<comment type="caution">
    <text evidence="6">The sequence shown here is derived from an EMBL/GenBank/DDBJ whole genome shotgun (WGS) entry which is preliminary data.</text>
</comment>
<keyword evidence="4" id="KW-0732">Signal</keyword>
<dbReference type="PRINTS" id="PR00742">
    <property type="entry name" value="GLHYDRLASE35"/>
</dbReference>
<reference evidence="6 7" key="1">
    <citation type="journal article" date="2024" name="G3 (Bethesda)">
        <title>Genome assembly of Hibiscus sabdariffa L. provides insights into metabolisms of medicinal natural products.</title>
        <authorList>
            <person name="Kim T."/>
        </authorList>
    </citation>
    <scope>NUCLEOTIDE SEQUENCE [LARGE SCALE GENOMIC DNA]</scope>
    <source>
        <strain evidence="6">TK-2024</strain>
        <tissue evidence="6">Old leaves</tissue>
    </source>
</reference>
<dbReference type="SUPFAM" id="SSF51445">
    <property type="entry name" value="(Trans)glycosidases"/>
    <property type="match status" value="1"/>
</dbReference>
<proteinExistence type="inferred from homology"/>